<gene>
    <name evidence="4" type="ORF">HKW67_14295</name>
</gene>
<name>A0A6M4IR34_9BACT</name>
<dbReference type="SUPFAM" id="SSF55469">
    <property type="entry name" value="FMN-dependent nitroreductase-like"/>
    <property type="match status" value="1"/>
</dbReference>
<accession>A0A6M4IR34</accession>
<dbReference type="CDD" id="cd03370">
    <property type="entry name" value="nitroreductase"/>
    <property type="match status" value="1"/>
</dbReference>
<evidence type="ECO:0000256" key="2">
    <source>
        <dbReference type="ARBA" id="ARBA00023002"/>
    </source>
</evidence>
<evidence type="ECO:0000313" key="5">
    <source>
        <dbReference type="Proteomes" id="UP000500938"/>
    </source>
</evidence>
<keyword evidence="2" id="KW-0560">Oxidoreductase</keyword>
<proteinExistence type="inferred from homology"/>
<keyword evidence="5" id="KW-1185">Reference proteome</keyword>
<dbReference type="Proteomes" id="UP000500938">
    <property type="component" value="Chromosome"/>
</dbReference>
<evidence type="ECO:0000259" key="3">
    <source>
        <dbReference type="Pfam" id="PF00881"/>
    </source>
</evidence>
<dbReference type="KEGG" id="ggr:HKW67_14295"/>
<feature type="domain" description="Nitroreductase" evidence="3">
    <location>
        <begin position="30"/>
        <end position="200"/>
    </location>
</feature>
<evidence type="ECO:0000256" key="1">
    <source>
        <dbReference type="ARBA" id="ARBA00007118"/>
    </source>
</evidence>
<dbReference type="Pfam" id="PF00881">
    <property type="entry name" value="Nitroreductase"/>
    <property type="match status" value="1"/>
</dbReference>
<comment type="similarity">
    <text evidence="1">Belongs to the nitroreductase family.</text>
</comment>
<protein>
    <submittedName>
        <fullName evidence="4">Nitroreductase family protein</fullName>
    </submittedName>
</protein>
<sequence length="220" mass="23721">MLTSEATAAALLTAEHASPTERLSAADAAMTRHSVRSYLDVPVSDDEIHALLELTGRAPSAFNLQPWRFVVVRDQEVKNALKEAAYGQKQVGEAPVVIAMYSDMEDTMAHLGDVVHPDLAPDKRASTIAMLEKNFGGMTPEARAIWGNGQANIALGYLLLIAKSEGFDTSPMLGFQADRVKAILDIPAGATMTAMVALGRGADDGFRSHRHAVERMTSFR</sequence>
<dbReference type="EMBL" id="CP053085">
    <property type="protein sequence ID" value="QJR36595.1"/>
    <property type="molecule type" value="Genomic_DNA"/>
</dbReference>
<dbReference type="AlphaFoldDB" id="A0A6M4IR34"/>
<evidence type="ECO:0000313" key="4">
    <source>
        <dbReference type="EMBL" id="QJR36595.1"/>
    </source>
</evidence>
<dbReference type="GO" id="GO:0016491">
    <property type="term" value="F:oxidoreductase activity"/>
    <property type="evidence" value="ECO:0007669"/>
    <property type="project" value="UniProtKB-KW"/>
</dbReference>
<dbReference type="InterPro" id="IPR029479">
    <property type="entry name" value="Nitroreductase"/>
</dbReference>
<dbReference type="Gene3D" id="3.40.109.10">
    <property type="entry name" value="NADH Oxidase"/>
    <property type="match status" value="1"/>
</dbReference>
<dbReference type="RefSeq" id="WP_171226027.1">
    <property type="nucleotide sequence ID" value="NZ_CP053085.1"/>
</dbReference>
<dbReference type="InterPro" id="IPR000415">
    <property type="entry name" value="Nitroreductase-like"/>
</dbReference>
<organism evidence="4 5">
    <name type="scientific">Gemmatimonas groenlandica</name>
    <dbReference type="NCBI Taxonomy" id="2732249"/>
    <lineage>
        <taxon>Bacteria</taxon>
        <taxon>Pseudomonadati</taxon>
        <taxon>Gemmatimonadota</taxon>
        <taxon>Gemmatimonadia</taxon>
        <taxon>Gemmatimonadales</taxon>
        <taxon>Gemmatimonadaceae</taxon>
        <taxon>Gemmatimonas</taxon>
    </lineage>
</organism>
<dbReference type="PANTHER" id="PTHR43673:SF10">
    <property type="entry name" value="NADH DEHYDROGENASE_NAD(P)H NITROREDUCTASE XCC3605-RELATED"/>
    <property type="match status" value="1"/>
</dbReference>
<reference evidence="4 5" key="1">
    <citation type="submission" date="2020-05" db="EMBL/GenBank/DDBJ databases">
        <title>Complete genome sequence of Gemmatimonas greenlandica TET16.</title>
        <authorList>
            <person name="Zeng Y."/>
        </authorList>
    </citation>
    <scope>NUCLEOTIDE SEQUENCE [LARGE SCALE GENOMIC DNA]</scope>
    <source>
        <strain evidence="4 5">TET16</strain>
    </source>
</reference>
<dbReference type="PANTHER" id="PTHR43673">
    <property type="entry name" value="NAD(P)H NITROREDUCTASE YDGI-RELATED"/>
    <property type="match status" value="1"/>
</dbReference>